<feature type="compositionally biased region" description="Basic residues" evidence="1">
    <location>
        <begin position="807"/>
        <end position="832"/>
    </location>
</feature>
<sequence length="1192" mass="136043">MNTNYNGVSSLAVGQPIPPISNRLKQQLSTINRQLDTMLDHIEHESNSSSYDDSQINTNSHKLNNNYHTSNNQSPILTQSKLQNPPMNISVIVHAPNDTNSEIDPRFNSQMSHFPQRFNTRFRKHTQNDGSQSPAAVNSPFNPQNVPICQQSTIGDIISQTSQSNLKSKQLNEIAYQSYFPKGGKKMVNQNKMSKQGYKSVNNQQTNQQQGIKPTSPDSLQHPYIFLKPTLLQKKHLILTGQEKTLQTLDDLALISHEMPQKGQIPAQLQRKHEHAMQSGFYQNSLVCCPSCRYVVDKDKDVDDQSCNDNDDQIQSNSQYIVQNDNESNSNTSRNLNFKENKQFLNVNTPCPLCGNLLVLFDLENYIKNQGDILNKEYMKNIGNNNNDINYGVTSQIQYIHNQNHKNSQYINNQHPPSQYFFLTKSALEGKQSLKYLTALDKSNQQQLNQNQQNSSSQSSSQSSSSASAQDFIQQSKNKLKFKEFHKSQSQIDKDNREARFGMPYVLVDEGKEIGSSIVSWKGYKDFKMNQNYNVNDNIDNLDGNIYNSGLRRSDSDHYEGRGSISVLESPDKQNAFNQYQQQQIQQQQQQRVSTTSIQQNDGKIHSEDIMRNQIFNEMLQKDFESTAERNKMKKLRKQMLQDAKRKKEIELLTQGRGRPAAVIDAKVADRLVNLGIPGASQVNKAFQPPKRDQQGNIIHETPEYKRTTYTAKQTKEMNENLNRPQSAGSNKQQQQQTGSIDQMDGNGYYSPHSKYNLQSVHRKCIPGWYQEQTFIQIVEDEKQRQGGRSTIIHGNYDIHGRKIKSNKQLRKEARQRRRERKRMKSNWKKSRDRYDNRGQYYEKEKNKEHINRLKKNNNNKQTDDINNGEDEFIFVDDPEPVTGKVGEQFPPRAAVKRVREPNFDKPLVAYDVDNSNNSRRGSALTTGRRRNQNENGHRRRFHDDQLSNLQQQGSFSSRSDNQRSKVGNRNQNRSSFRRNTLSDGEDQYSNSGLSDYNSSGDIDDDNDNSSSNSIDIDDPRKIYKSVYQNTIGKSANWGRKRNNNNSIGNNNNNNIDSILSSIRPFTASSASAAAYRSQQLMQQSNSNFPPMAVVAFPSNGSASISSCSIVDVNSDRTRALGARVLDIPAGKPTRPHSSDHDLPNQLHFEIPFPKNEEQSNLYRKKGAIDKKTRMGGKITRTQDQNPAEMAV</sequence>
<feature type="compositionally biased region" description="Low complexity" evidence="1">
    <location>
        <begin position="445"/>
        <end position="470"/>
    </location>
</feature>
<feature type="compositionally biased region" description="Low complexity" evidence="1">
    <location>
        <begin position="969"/>
        <end position="980"/>
    </location>
</feature>
<accession>A0A5J4WVI6</accession>
<dbReference type="AlphaFoldDB" id="A0A5J4WVI6"/>
<feature type="compositionally biased region" description="Polar residues" evidence="1">
    <location>
        <begin position="47"/>
        <end position="73"/>
    </location>
</feature>
<feature type="compositionally biased region" description="Polar residues" evidence="1">
    <location>
        <begin position="914"/>
        <end position="926"/>
    </location>
</feature>
<dbReference type="Proteomes" id="UP000324800">
    <property type="component" value="Unassembled WGS sequence"/>
</dbReference>
<feature type="region of interest" description="Disordered" evidence="1">
    <location>
        <begin position="908"/>
        <end position="1018"/>
    </location>
</feature>
<evidence type="ECO:0000256" key="1">
    <source>
        <dbReference type="SAM" id="MobiDB-lite"/>
    </source>
</evidence>
<feature type="compositionally biased region" description="Acidic residues" evidence="1">
    <location>
        <begin position="867"/>
        <end position="880"/>
    </location>
</feature>
<reference evidence="2 3" key="1">
    <citation type="submission" date="2019-03" db="EMBL/GenBank/DDBJ databases">
        <title>Single cell metagenomics reveals metabolic interactions within the superorganism composed of flagellate Streblomastix strix and complex community of Bacteroidetes bacteria on its surface.</title>
        <authorList>
            <person name="Treitli S.C."/>
            <person name="Kolisko M."/>
            <person name="Husnik F."/>
            <person name="Keeling P."/>
            <person name="Hampl V."/>
        </authorList>
    </citation>
    <scope>NUCLEOTIDE SEQUENCE [LARGE SCALE GENOMIC DNA]</scope>
    <source>
        <strain evidence="2">ST1C</strain>
    </source>
</reference>
<feature type="region of interest" description="Disordered" evidence="1">
    <location>
        <begin position="445"/>
        <end position="473"/>
    </location>
</feature>
<feature type="compositionally biased region" description="Basic and acidic residues" evidence="1">
    <location>
        <begin position="833"/>
        <end position="852"/>
    </location>
</feature>
<feature type="compositionally biased region" description="Polar residues" evidence="1">
    <location>
        <begin position="947"/>
        <end position="968"/>
    </location>
</feature>
<proteinExistence type="predicted"/>
<feature type="compositionally biased region" description="Polar residues" evidence="1">
    <location>
        <begin position="720"/>
        <end position="732"/>
    </location>
</feature>
<feature type="compositionally biased region" description="Basic and acidic residues" evidence="1">
    <location>
        <begin position="932"/>
        <end position="946"/>
    </location>
</feature>
<evidence type="ECO:0000313" key="3">
    <source>
        <dbReference type="Proteomes" id="UP000324800"/>
    </source>
</evidence>
<feature type="region of interest" description="Disordered" evidence="1">
    <location>
        <begin position="1166"/>
        <end position="1192"/>
    </location>
</feature>
<name>A0A5J4WVI6_9EUKA</name>
<comment type="caution">
    <text evidence="2">The sequence shown here is derived from an EMBL/GenBank/DDBJ whole genome shotgun (WGS) entry which is preliminary data.</text>
</comment>
<protein>
    <submittedName>
        <fullName evidence="2">Uncharacterized protein</fullName>
    </submittedName>
</protein>
<feature type="region of interest" description="Disordered" evidence="1">
    <location>
        <begin position="197"/>
        <end position="219"/>
    </location>
</feature>
<feature type="region of interest" description="Disordered" evidence="1">
    <location>
        <begin position="45"/>
        <end position="73"/>
    </location>
</feature>
<evidence type="ECO:0000313" key="2">
    <source>
        <dbReference type="EMBL" id="KAA6399024.1"/>
    </source>
</evidence>
<feature type="region of interest" description="Disordered" evidence="1">
    <location>
        <begin position="807"/>
        <end position="889"/>
    </location>
</feature>
<dbReference type="EMBL" id="SNRW01000833">
    <property type="protein sequence ID" value="KAA6399024.1"/>
    <property type="molecule type" value="Genomic_DNA"/>
</dbReference>
<feature type="region of interest" description="Disordered" evidence="1">
    <location>
        <begin position="684"/>
        <end position="751"/>
    </location>
</feature>
<gene>
    <name evidence="2" type="ORF">EZS28_005441</name>
</gene>
<organism evidence="2 3">
    <name type="scientific">Streblomastix strix</name>
    <dbReference type="NCBI Taxonomy" id="222440"/>
    <lineage>
        <taxon>Eukaryota</taxon>
        <taxon>Metamonada</taxon>
        <taxon>Preaxostyla</taxon>
        <taxon>Oxymonadida</taxon>
        <taxon>Streblomastigidae</taxon>
        <taxon>Streblomastix</taxon>
    </lineage>
</organism>